<dbReference type="EMBL" id="AWUE01009655">
    <property type="protein sequence ID" value="OMP12244.1"/>
    <property type="molecule type" value="Genomic_DNA"/>
</dbReference>
<dbReference type="Gene3D" id="3.80.10.10">
    <property type="entry name" value="Ribonuclease Inhibitor"/>
    <property type="match status" value="2"/>
</dbReference>
<protein>
    <submittedName>
        <fullName evidence="1">Leucine-rich repeat, cysteine-containing subtype</fullName>
    </submittedName>
</protein>
<dbReference type="AlphaFoldDB" id="A0A1R3KYQ8"/>
<dbReference type="GO" id="GO:0019005">
    <property type="term" value="C:SCF ubiquitin ligase complex"/>
    <property type="evidence" value="ECO:0007669"/>
    <property type="project" value="TreeGrafter"/>
</dbReference>
<dbReference type="SMART" id="SM00367">
    <property type="entry name" value="LRR_CC"/>
    <property type="match status" value="5"/>
</dbReference>
<dbReference type="PANTHER" id="PTHR13318">
    <property type="entry name" value="PARTNER OF PAIRED, ISOFORM B-RELATED"/>
    <property type="match status" value="1"/>
</dbReference>
<dbReference type="SUPFAM" id="SSF52047">
    <property type="entry name" value="RNI-like"/>
    <property type="match status" value="2"/>
</dbReference>
<dbReference type="STRING" id="93759.A0A1R3KYQ8"/>
<evidence type="ECO:0000313" key="1">
    <source>
        <dbReference type="EMBL" id="OMP12244.1"/>
    </source>
</evidence>
<dbReference type="GO" id="GO:0031146">
    <property type="term" value="P:SCF-dependent proteasomal ubiquitin-dependent protein catabolic process"/>
    <property type="evidence" value="ECO:0007669"/>
    <property type="project" value="TreeGrafter"/>
</dbReference>
<dbReference type="Proteomes" id="UP000187203">
    <property type="component" value="Unassembled WGS sequence"/>
</dbReference>
<sequence length="487" mass="54919">MLSQLLKRFTQLKTINLRGFPGDLDEALGEIACSGICLEGLELYGLRLAGSGTVIELGSNPKMKNLKTLWDLDDDNLVKIANLFPNLEELRIMGVERYRYEIPFATDLGIKYLASKLKFLRKICISDEYIISDESIIALSENCVLLTDVTVSNNRVTEHGIGLLLRNRPNLEALSLSHIMRSSTSNITIENSISHAKALTSLTFFTMDIPDTILMEIAKAKLRLKVLQLNTCWSFTVSGLLMVSSNLNKLEIYGGYDDYILDAEMELLVKGDLGNLTHIELSSCKMTSSTFLLLLTNCPSLVEIKMSESEVNGEVGNILVCKNHSIRNIDLEYECKFSDELVKQFLLLFPNLNHLGLSSCQTFAGIDMAELMLTGDEINSLEVLRVYNSSGIDGEAIARSCPRLTSLVIYNCEKLTIEGIKHIVETIKTLRCLYIYNYYVYYGELLDWIISAGFVDYLKKILLPTKRYFTEEQRDECLRRGCFLTGR</sequence>
<evidence type="ECO:0000313" key="2">
    <source>
        <dbReference type="Proteomes" id="UP000187203"/>
    </source>
</evidence>
<gene>
    <name evidence="1" type="ORF">COLO4_03373</name>
</gene>
<name>A0A1R3KYQ8_9ROSI</name>
<dbReference type="InterPro" id="IPR006553">
    <property type="entry name" value="Leu-rich_rpt_Cys-con_subtyp"/>
</dbReference>
<dbReference type="OrthoDB" id="10257471at2759"/>
<reference evidence="2" key="1">
    <citation type="submission" date="2013-09" db="EMBL/GenBank/DDBJ databases">
        <title>Corchorus olitorius genome sequencing.</title>
        <authorList>
            <person name="Alam M."/>
            <person name="Haque M.S."/>
            <person name="Islam M.S."/>
            <person name="Emdad E.M."/>
            <person name="Islam M.M."/>
            <person name="Ahmed B."/>
            <person name="Halim A."/>
            <person name="Hossen Q.M.M."/>
            <person name="Hossain M.Z."/>
            <person name="Ahmed R."/>
            <person name="Khan M.M."/>
            <person name="Islam R."/>
            <person name="Rashid M.M."/>
            <person name="Khan S.A."/>
            <person name="Rahman M.S."/>
            <person name="Alam M."/>
            <person name="Yahiya A.S."/>
            <person name="Khan M.S."/>
            <person name="Azam M.S."/>
            <person name="Haque T."/>
            <person name="Lashkar M.Z.H."/>
            <person name="Akhand A.I."/>
            <person name="Morshed G."/>
            <person name="Roy S."/>
            <person name="Uddin K.S."/>
            <person name="Rabeya T."/>
            <person name="Hossain A.S."/>
            <person name="Chowdhury A."/>
            <person name="Snigdha A.R."/>
            <person name="Mortoza M.S."/>
            <person name="Matin S.A."/>
            <person name="Hoque S.M.E."/>
            <person name="Islam M.K."/>
            <person name="Roy D.K."/>
            <person name="Haider R."/>
            <person name="Moosa M.M."/>
            <person name="Elias S.M."/>
            <person name="Hasan A.M."/>
            <person name="Jahan S."/>
            <person name="Shafiuddin M."/>
            <person name="Mahmood N."/>
            <person name="Shommy N.S."/>
        </authorList>
    </citation>
    <scope>NUCLEOTIDE SEQUENCE [LARGE SCALE GENOMIC DNA]</scope>
    <source>
        <strain evidence="2">cv. O-4</strain>
    </source>
</reference>
<dbReference type="InterPro" id="IPR032675">
    <property type="entry name" value="LRR_dom_sf"/>
</dbReference>
<organism evidence="1 2">
    <name type="scientific">Corchorus olitorius</name>
    <dbReference type="NCBI Taxonomy" id="93759"/>
    <lineage>
        <taxon>Eukaryota</taxon>
        <taxon>Viridiplantae</taxon>
        <taxon>Streptophyta</taxon>
        <taxon>Embryophyta</taxon>
        <taxon>Tracheophyta</taxon>
        <taxon>Spermatophyta</taxon>
        <taxon>Magnoliopsida</taxon>
        <taxon>eudicotyledons</taxon>
        <taxon>Gunneridae</taxon>
        <taxon>Pentapetalae</taxon>
        <taxon>rosids</taxon>
        <taxon>malvids</taxon>
        <taxon>Malvales</taxon>
        <taxon>Malvaceae</taxon>
        <taxon>Grewioideae</taxon>
        <taxon>Apeibeae</taxon>
        <taxon>Corchorus</taxon>
    </lineage>
</organism>
<comment type="caution">
    <text evidence="1">The sequence shown here is derived from an EMBL/GenBank/DDBJ whole genome shotgun (WGS) entry which is preliminary data.</text>
</comment>
<proteinExistence type="predicted"/>
<keyword evidence="2" id="KW-1185">Reference proteome</keyword>
<accession>A0A1R3KYQ8</accession>